<dbReference type="GO" id="GO:0015628">
    <property type="term" value="P:protein secretion by the type II secretion system"/>
    <property type="evidence" value="ECO:0007669"/>
    <property type="project" value="InterPro"/>
</dbReference>
<dbReference type="GO" id="GO:0015627">
    <property type="term" value="C:type II protein secretion system complex"/>
    <property type="evidence" value="ECO:0007669"/>
    <property type="project" value="InterPro"/>
</dbReference>
<dbReference type="Gene3D" id="3.30.420.380">
    <property type="match status" value="1"/>
</dbReference>
<dbReference type="SUPFAM" id="SSF53067">
    <property type="entry name" value="Actin-like ATPase domain"/>
    <property type="match status" value="1"/>
</dbReference>
<dbReference type="KEGG" id="rgu:A4W93_05625"/>
<evidence type="ECO:0000313" key="2">
    <source>
        <dbReference type="Proteomes" id="UP000193427"/>
    </source>
</evidence>
<protein>
    <recommendedName>
        <fullName evidence="3">General secretion pathway protein GspL</fullName>
    </recommendedName>
</protein>
<proteinExistence type="predicted"/>
<organism evidence="1 2">
    <name type="scientific">Piscinibacter gummiphilus</name>
    <dbReference type="NCBI Taxonomy" id="946333"/>
    <lineage>
        <taxon>Bacteria</taxon>
        <taxon>Pseudomonadati</taxon>
        <taxon>Pseudomonadota</taxon>
        <taxon>Betaproteobacteria</taxon>
        <taxon>Burkholderiales</taxon>
        <taxon>Sphaerotilaceae</taxon>
        <taxon>Piscinibacter</taxon>
    </lineage>
</organism>
<dbReference type="NCBIfam" id="TIGR01709">
    <property type="entry name" value="typeII_sec_gspL"/>
    <property type="match status" value="1"/>
</dbReference>
<keyword evidence="2" id="KW-1185">Reference proteome</keyword>
<dbReference type="PIRSF" id="PIRSF015761">
    <property type="entry name" value="Protein_L"/>
    <property type="match status" value="1"/>
</dbReference>
<dbReference type="GO" id="GO:0009276">
    <property type="term" value="C:Gram-negative-bacterium-type cell wall"/>
    <property type="evidence" value="ECO:0007669"/>
    <property type="project" value="InterPro"/>
</dbReference>
<dbReference type="STRING" id="946333.A4W93_05625"/>
<dbReference type="InterPro" id="IPR043129">
    <property type="entry name" value="ATPase_NBD"/>
</dbReference>
<dbReference type="Proteomes" id="UP000193427">
    <property type="component" value="Chromosome"/>
</dbReference>
<name>A0A1W6L5D7_9BURK</name>
<evidence type="ECO:0008006" key="3">
    <source>
        <dbReference type="Google" id="ProtNLM"/>
    </source>
</evidence>
<sequence>MSTLVVQIPPRLRLQGHTADAADPEARSATEYRYALSPDGLLLSGQGQCPAKQLPKASTVVAVLADTDVSWHRITLPKAPAARLQAALVGVLEDALLEEPESVHLAVAPMASAGQPTWVAATDRAWLAGELAFLEKSQVFVDRVVPSSWPDDPPTGHFFETSGEAPAGDDTSAQSLSLSWAHPDGVIVVNLKGTLGRALLPSPLPENARFSATPSAAAAAEKWLGSPPVVMPEAQRLLLSARSLWNLRQFLLARKNRGSRAVRDVWRQFLRPDWRPLRYGLIALVAVQVIGLNLWASLQRSAIQQKKVAMEQVLRTAHPQLQGGILDAPAQMRRETDTLRAAAGRPGETDLEPMLAAAASAWPPDRPPVENLKYEPGRLTLSAQGWNPDQITQFVNQLRPSGWAVEITNGTLTLSRAPVGGLQ</sequence>
<dbReference type="AlphaFoldDB" id="A0A1W6L5D7"/>
<dbReference type="InterPro" id="IPR007812">
    <property type="entry name" value="T2SS_protein-GspL"/>
</dbReference>
<dbReference type="EMBL" id="CP015118">
    <property type="protein sequence ID" value="ARN19432.1"/>
    <property type="molecule type" value="Genomic_DNA"/>
</dbReference>
<accession>A0A1W6L5D7</accession>
<dbReference type="OrthoDB" id="8557903at2"/>
<reference evidence="1 2" key="1">
    <citation type="submission" date="2016-04" db="EMBL/GenBank/DDBJ databases">
        <title>Complete genome sequence of natural rubber-degrading, novel Gram-negative bacterium, Rhizobacter gummiphilus strain NS21.</title>
        <authorList>
            <person name="Tabata M."/>
            <person name="Kasai D."/>
            <person name="Fukuda M."/>
        </authorList>
    </citation>
    <scope>NUCLEOTIDE SEQUENCE [LARGE SCALE GENOMIC DNA]</scope>
    <source>
        <strain evidence="1 2">NS21</strain>
    </source>
</reference>
<evidence type="ECO:0000313" key="1">
    <source>
        <dbReference type="EMBL" id="ARN19432.1"/>
    </source>
</evidence>
<dbReference type="RefSeq" id="WP_085749691.1">
    <property type="nucleotide sequence ID" value="NZ_BSPR01000002.1"/>
</dbReference>
<gene>
    <name evidence="1" type="ORF">A4W93_05625</name>
</gene>